<dbReference type="KEGG" id="mbah:HYN46_15185"/>
<evidence type="ECO:0000313" key="4">
    <source>
        <dbReference type="Proteomes" id="UP000253940"/>
    </source>
</evidence>
<evidence type="ECO:0000256" key="1">
    <source>
        <dbReference type="SAM" id="Phobius"/>
    </source>
</evidence>
<keyword evidence="1" id="KW-1133">Transmembrane helix</keyword>
<evidence type="ECO:0000313" key="3">
    <source>
        <dbReference type="EMBL" id="AXI04064.1"/>
    </source>
</evidence>
<feature type="domain" description="EamA" evidence="2">
    <location>
        <begin position="165"/>
        <end position="302"/>
    </location>
</feature>
<feature type="transmembrane region" description="Helical" evidence="1">
    <location>
        <begin position="106"/>
        <end position="126"/>
    </location>
</feature>
<feature type="transmembrane region" description="Helical" evidence="1">
    <location>
        <begin position="21"/>
        <end position="40"/>
    </location>
</feature>
<feature type="transmembrane region" description="Helical" evidence="1">
    <location>
        <begin position="138"/>
        <end position="158"/>
    </location>
</feature>
<feature type="transmembrane region" description="Helical" evidence="1">
    <location>
        <begin position="82"/>
        <end position="100"/>
    </location>
</feature>
<dbReference type="EMBL" id="CP031222">
    <property type="protein sequence ID" value="AXI04064.1"/>
    <property type="molecule type" value="Genomic_DNA"/>
</dbReference>
<organism evidence="3 4">
    <name type="scientific">Aquirhabdus parva</name>
    <dbReference type="NCBI Taxonomy" id="2283318"/>
    <lineage>
        <taxon>Bacteria</taxon>
        <taxon>Pseudomonadati</taxon>
        <taxon>Pseudomonadota</taxon>
        <taxon>Gammaproteobacteria</taxon>
        <taxon>Moraxellales</taxon>
        <taxon>Moraxellaceae</taxon>
        <taxon>Aquirhabdus</taxon>
    </lineage>
</organism>
<feature type="transmembrane region" description="Helical" evidence="1">
    <location>
        <begin position="196"/>
        <end position="220"/>
    </location>
</feature>
<gene>
    <name evidence="3" type="ORF">HYN46_15185</name>
</gene>
<dbReference type="RefSeq" id="WP_114900172.1">
    <property type="nucleotide sequence ID" value="NZ_CP031222.1"/>
</dbReference>
<dbReference type="InterPro" id="IPR000620">
    <property type="entry name" value="EamA_dom"/>
</dbReference>
<feature type="transmembrane region" description="Helical" evidence="1">
    <location>
        <begin position="164"/>
        <end position="184"/>
    </location>
</feature>
<dbReference type="PANTHER" id="PTHR22911">
    <property type="entry name" value="ACYL-MALONYL CONDENSING ENZYME-RELATED"/>
    <property type="match status" value="1"/>
</dbReference>
<sequence length="323" mass="34547">MLMLIFPDHASDHAMHKDFSSGAGFALIAALSWGLTGVFVRLSGHHTALEVTAGRLLIGLIFVIPLLLIIRSRINFKLSPTIWILGVLQGLYFLTAVIAFQFAPIAIVALLISTSPVYVLICRAILGEQINGREALGAACAIIGVIIICMTGVHLVTSQITRPWIGYIFGSLAALSTALSAVIIHKQQIRDQSLPLKIAMVCLGFGGIIAAGIGLMSGQISLPLHWSFPELLAMFALALISTVLATLCYSAASQRLPPLLNVTIMLSTPILATLFAYIFLGEQLSWSLVPSCALILIGVRIIASAKVTQGLQKQLSEQVDQAR</sequence>
<keyword evidence="1" id="KW-0472">Membrane</keyword>
<dbReference type="Pfam" id="PF00892">
    <property type="entry name" value="EamA"/>
    <property type="match status" value="2"/>
</dbReference>
<dbReference type="OrthoDB" id="7216522at2"/>
<dbReference type="SUPFAM" id="SSF103481">
    <property type="entry name" value="Multidrug resistance efflux transporter EmrE"/>
    <property type="match status" value="2"/>
</dbReference>
<feature type="transmembrane region" description="Helical" evidence="1">
    <location>
        <begin position="286"/>
        <end position="303"/>
    </location>
</feature>
<evidence type="ECO:0000259" key="2">
    <source>
        <dbReference type="Pfam" id="PF00892"/>
    </source>
</evidence>
<dbReference type="Gene3D" id="1.10.3730.20">
    <property type="match status" value="1"/>
</dbReference>
<protein>
    <submittedName>
        <fullName evidence="3">DMT family transporter</fullName>
    </submittedName>
</protein>
<reference evidence="3 4" key="1">
    <citation type="submission" date="2018-07" db="EMBL/GenBank/DDBJ databases">
        <title>Genome sequencing of Moraxellaceae gen. HYN0046.</title>
        <authorList>
            <person name="Kim M."/>
            <person name="Yi H."/>
        </authorList>
    </citation>
    <scope>NUCLEOTIDE SEQUENCE [LARGE SCALE GENOMIC DNA]</scope>
    <source>
        <strain evidence="3 4">HYN0046</strain>
    </source>
</reference>
<proteinExistence type="predicted"/>
<keyword evidence="1" id="KW-0812">Transmembrane</keyword>
<feature type="transmembrane region" description="Helical" evidence="1">
    <location>
        <begin position="232"/>
        <end position="252"/>
    </location>
</feature>
<keyword evidence="4" id="KW-1185">Reference proteome</keyword>
<accession>A0A345P9V5</accession>
<dbReference type="InterPro" id="IPR037185">
    <property type="entry name" value="EmrE-like"/>
</dbReference>
<name>A0A345P9V5_9GAMM</name>
<dbReference type="GO" id="GO:0016020">
    <property type="term" value="C:membrane"/>
    <property type="evidence" value="ECO:0007669"/>
    <property type="project" value="InterPro"/>
</dbReference>
<feature type="domain" description="EamA" evidence="2">
    <location>
        <begin position="21"/>
        <end position="148"/>
    </location>
</feature>
<feature type="transmembrane region" description="Helical" evidence="1">
    <location>
        <begin position="52"/>
        <end position="70"/>
    </location>
</feature>
<dbReference type="Proteomes" id="UP000253940">
    <property type="component" value="Chromosome"/>
</dbReference>
<feature type="transmembrane region" description="Helical" evidence="1">
    <location>
        <begin position="259"/>
        <end position="280"/>
    </location>
</feature>
<dbReference type="AlphaFoldDB" id="A0A345P9V5"/>